<dbReference type="SUPFAM" id="SSF55729">
    <property type="entry name" value="Acyl-CoA N-acyltransferases (Nat)"/>
    <property type="match status" value="1"/>
</dbReference>
<reference evidence="2" key="1">
    <citation type="submission" date="2018-06" db="EMBL/GenBank/DDBJ databases">
        <authorList>
            <consortium name="Pathogen Informatics"/>
            <person name="Doyle S."/>
        </authorList>
    </citation>
    <scope>NUCLEOTIDE SEQUENCE [LARGE SCALE GENOMIC DNA]</scope>
    <source>
        <strain evidence="2">NCTC13765</strain>
    </source>
</reference>
<protein>
    <submittedName>
        <fullName evidence="2">GNAT family acetyltransferase</fullName>
    </submittedName>
</protein>
<dbReference type="Gene3D" id="3.40.630.30">
    <property type="match status" value="1"/>
</dbReference>
<dbReference type="InterPro" id="IPR000182">
    <property type="entry name" value="GNAT_dom"/>
</dbReference>
<dbReference type="STRING" id="1123307.GCA_000380065_01259"/>
<dbReference type="Proteomes" id="UP000254634">
    <property type="component" value="Unassembled WGS sequence"/>
</dbReference>
<feature type="domain" description="N-acetyltransferase" evidence="1">
    <location>
        <begin position="1"/>
        <end position="93"/>
    </location>
</feature>
<organism evidence="2 3">
    <name type="scientific">Streptococcus massiliensis</name>
    <dbReference type="NCBI Taxonomy" id="313439"/>
    <lineage>
        <taxon>Bacteria</taxon>
        <taxon>Bacillati</taxon>
        <taxon>Bacillota</taxon>
        <taxon>Bacilli</taxon>
        <taxon>Lactobacillales</taxon>
        <taxon>Streptococcaceae</taxon>
        <taxon>Streptococcus</taxon>
    </lineage>
</organism>
<dbReference type="GO" id="GO:0016747">
    <property type="term" value="F:acyltransferase activity, transferring groups other than amino-acyl groups"/>
    <property type="evidence" value="ECO:0007669"/>
    <property type="project" value="InterPro"/>
</dbReference>
<sequence>MSYSSPDCAEVYCMGVKQAYHGRGIGRELLSALETEAIKKVDYLQVKTIAPSYYAAYDQTNRFYQAMGFKQLEIFPQLWEEHIPCLILIKSIKN</sequence>
<proteinExistence type="predicted"/>
<keyword evidence="3" id="KW-1185">Reference proteome</keyword>
<dbReference type="InterPro" id="IPR016181">
    <property type="entry name" value="Acyl_CoA_acyltransferase"/>
</dbReference>
<dbReference type="Pfam" id="PF13508">
    <property type="entry name" value="Acetyltransf_7"/>
    <property type="match status" value="1"/>
</dbReference>
<dbReference type="EMBL" id="UHFR01000005">
    <property type="protein sequence ID" value="SUN76529.1"/>
    <property type="molecule type" value="Genomic_DNA"/>
</dbReference>
<keyword evidence="2" id="KW-0808">Transferase</keyword>
<dbReference type="PROSITE" id="PS51186">
    <property type="entry name" value="GNAT"/>
    <property type="match status" value="1"/>
</dbReference>
<dbReference type="AlphaFoldDB" id="A0A380KZ11"/>
<evidence type="ECO:0000313" key="2">
    <source>
        <dbReference type="EMBL" id="SUN76529.1"/>
    </source>
</evidence>
<dbReference type="CDD" id="cd04301">
    <property type="entry name" value="NAT_SF"/>
    <property type="match status" value="1"/>
</dbReference>
<evidence type="ECO:0000259" key="1">
    <source>
        <dbReference type="PROSITE" id="PS51186"/>
    </source>
</evidence>
<gene>
    <name evidence="2" type="ORF">NCTC13765_01024</name>
</gene>
<evidence type="ECO:0000313" key="3">
    <source>
        <dbReference type="Proteomes" id="UP000254634"/>
    </source>
</evidence>
<name>A0A380KZ11_9STRE</name>
<accession>A0A380KZ11</accession>